<dbReference type="EMBL" id="OBEL01000001">
    <property type="protein sequence ID" value="SNZ07063.1"/>
    <property type="molecule type" value="Genomic_DNA"/>
</dbReference>
<dbReference type="OrthoDB" id="8450151at2"/>
<evidence type="ECO:0000256" key="1">
    <source>
        <dbReference type="SAM" id="SignalP"/>
    </source>
</evidence>
<proteinExistence type="predicted"/>
<reference evidence="2 3" key="1">
    <citation type="submission" date="2017-09" db="EMBL/GenBank/DDBJ databases">
        <authorList>
            <person name="Ehlers B."/>
            <person name="Leendertz F.H."/>
        </authorList>
    </citation>
    <scope>NUCLEOTIDE SEQUENCE [LARGE SCALE GENOMIC DNA]</scope>
    <source>
        <strain evidence="2 3">DSM 18289</strain>
    </source>
</reference>
<name>A0A285NDU2_9HYPH</name>
<accession>A0A285NDU2</accession>
<feature type="chain" id="PRO_5013284270" description="YARHG domain-containing protein" evidence="1">
    <location>
        <begin position="30"/>
        <end position="114"/>
    </location>
</feature>
<keyword evidence="3" id="KW-1185">Reference proteome</keyword>
<dbReference type="AlphaFoldDB" id="A0A285NDU2"/>
<evidence type="ECO:0008006" key="4">
    <source>
        <dbReference type="Google" id="ProtNLM"/>
    </source>
</evidence>
<dbReference type="RefSeq" id="WP_097151944.1">
    <property type="nucleotide sequence ID" value="NZ_OBEL01000001.1"/>
</dbReference>
<keyword evidence="1" id="KW-0732">Signal</keyword>
<evidence type="ECO:0000313" key="3">
    <source>
        <dbReference type="Proteomes" id="UP000219439"/>
    </source>
</evidence>
<protein>
    <recommendedName>
        <fullName evidence="4">YARHG domain-containing protein</fullName>
    </recommendedName>
</protein>
<sequence>MVRQRVSVTLLATAFTLPLLLVAPSPVNAGSNKRPKPRPERCLDLAKKIGPSKVWWGRHVGKRDLEPMFNWGPKQEYINQIGCFKTRKSCENWLYWMRTDFPHSTYYKPCRRGL</sequence>
<organism evidence="2 3">
    <name type="scientific">Cohaesibacter gelatinilyticus</name>
    <dbReference type="NCBI Taxonomy" id="372072"/>
    <lineage>
        <taxon>Bacteria</taxon>
        <taxon>Pseudomonadati</taxon>
        <taxon>Pseudomonadota</taxon>
        <taxon>Alphaproteobacteria</taxon>
        <taxon>Hyphomicrobiales</taxon>
        <taxon>Cohaesibacteraceae</taxon>
    </lineage>
</organism>
<evidence type="ECO:0000313" key="2">
    <source>
        <dbReference type="EMBL" id="SNZ07063.1"/>
    </source>
</evidence>
<gene>
    <name evidence="2" type="ORF">SAMN06265368_0639</name>
</gene>
<dbReference type="Proteomes" id="UP000219439">
    <property type="component" value="Unassembled WGS sequence"/>
</dbReference>
<feature type="signal peptide" evidence="1">
    <location>
        <begin position="1"/>
        <end position="29"/>
    </location>
</feature>